<proteinExistence type="predicted"/>
<feature type="region of interest" description="Disordered" evidence="1">
    <location>
        <begin position="43"/>
        <end position="64"/>
    </location>
</feature>
<protein>
    <submittedName>
        <fullName evidence="2">Uncharacterized protein</fullName>
    </submittedName>
</protein>
<dbReference type="EMBL" id="LAZR01069005">
    <property type="protein sequence ID" value="KKK48560.1"/>
    <property type="molecule type" value="Genomic_DNA"/>
</dbReference>
<name>A0A0F8WK11_9ZZZZ</name>
<gene>
    <name evidence="2" type="ORF">LCGC14_3143900</name>
</gene>
<organism evidence="2">
    <name type="scientific">marine sediment metagenome</name>
    <dbReference type="NCBI Taxonomy" id="412755"/>
    <lineage>
        <taxon>unclassified sequences</taxon>
        <taxon>metagenomes</taxon>
        <taxon>ecological metagenomes</taxon>
    </lineage>
</organism>
<evidence type="ECO:0000256" key="1">
    <source>
        <dbReference type="SAM" id="MobiDB-lite"/>
    </source>
</evidence>
<evidence type="ECO:0000313" key="2">
    <source>
        <dbReference type="EMBL" id="KKK48560.1"/>
    </source>
</evidence>
<accession>A0A0F8WK11</accession>
<reference evidence="2" key="1">
    <citation type="journal article" date="2015" name="Nature">
        <title>Complex archaea that bridge the gap between prokaryotes and eukaryotes.</title>
        <authorList>
            <person name="Spang A."/>
            <person name="Saw J.H."/>
            <person name="Jorgensen S.L."/>
            <person name="Zaremba-Niedzwiedzka K."/>
            <person name="Martijn J."/>
            <person name="Lind A.E."/>
            <person name="van Eijk R."/>
            <person name="Schleper C."/>
            <person name="Guy L."/>
            <person name="Ettema T.J."/>
        </authorList>
    </citation>
    <scope>NUCLEOTIDE SEQUENCE</scope>
</reference>
<sequence length="76" mass="9266">MENKEKNRIVKIKNWWKSPEALEVKNKNKETLIEYNKSEIGREKSSVTQKNRVKSKEEKEKLSRRRSRKTYCSYFV</sequence>
<comment type="caution">
    <text evidence="2">The sequence shown here is derived from an EMBL/GenBank/DDBJ whole genome shotgun (WGS) entry which is preliminary data.</text>
</comment>
<dbReference type="AlphaFoldDB" id="A0A0F8WK11"/>